<accession>A0A498KE64</accession>
<evidence type="ECO:0000256" key="1">
    <source>
        <dbReference type="SAM" id="Phobius"/>
    </source>
</evidence>
<evidence type="ECO:0000313" key="2">
    <source>
        <dbReference type="EMBL" id="RXI03822.1"/>
    </source>
</evidence>
<feature type="transmembrane region" description="Helical" evidence="1">
    <location>
        <begin position="25"/>
        <end position="46"/>
    </location>
</feature>
<keyword evidence="1" id="KW-0812">Transmembrane</keyword>
<protein>
    <submittedName>
        <fullName evidence="2">Uncharacterized protein</fullName>
    </submittedName>
</protein>
<keyword evidence="1" id="KW-1133">Transmembrane helix</keyword>
<name>A0A498KE64_MALDO</name>
<proteinExistence type="predicted"/>
<feature type="transmembrane region" description="Helical" evidence="1">
    <location>
        <begin position="134"/>
        <end position="155"/>
    </location>
</feature>
<keyword evidence="3" id="KW-1185">Reference proteome</keyword>
<feature type="transmembrane region" description="Helical" evidence="1">
    <location>
        <begin position="167"/>
        <end position="185"/>
    </location>
</feature>
<reference evidence="2 3" key="1">
    <citation type="submission" date="2018-10" db="EMBL/GenBank/DDBJ databases">
        <title>A high-quality apple genome assembly.</title>
        <authorList>
            <person name="Hu J."/>
        </authorList>
    </citation>
    <scope>NUCLEOTIDE SEQUENCE [LARGE SCALE GENOMIC DNA]</scope>
    <source>
        <strain evidence="3">cv. HFTH1</strain>
        <tissue evidence="2">Young leaf</tissue>
    </source>
</reference>
<keyword evidence="1" id="KW-0472">Membrane</keyword>
<sequence length="231" mass="27434">MGKIGGVQTFLNCSYLSSFPLKSQWVMRTFVFLLPCSFACVLPLWIENSKQRRGEVKQYRVLLKTIVDSWLQRGCGRYLESKLCYFFIKSIACRDTNGFFFLGMDDGHEFLRLDWNFTGWFRPPRRNSWDFGDYFCYCQWGLQILFFISLLNIAIFLYKLKVTDSRVSPLLFCFLPLLLQLMPIYRHSRKALEFFMWEDGGHFDPICMDSISFMLSIFVVQHNEKRAHTKM</sequence>
<comment type="caution">
    <text evidence="2">The sequence shown here is derived from an EMBL/GenBank/DDBJ whole genome shotgun (WGS) entry which is preliminary data.</text>
</comment>
<organism evidence="2 3">
    <name type="scientific">Malus domestica</name>
    <name type="common">Apple</name>
    <name type="synonym">Pyrus malus</name>
    <dbReference type="NCBI Taxonomy" id="3750"/>
    <lineage>
        <taxon>Eukaryota</taxon>
        <taxon>Viridiplantae</taxon>
        <taxon>Streptophyta</taxon>
        <taxon>Embryophyta</taxon>
        <taxon>Tracheophyta</taxon>
        <taxon>Spermatophyta</taxon>
        <taxon>Magnoliopsida</taxon>
        <taxon>eudicotyledons</taxon>
        <taxon>Gunneridae</taxon>
        <taxon>Pentapetalae</taxon>
        <taxon>rosids</taxon>
        <taxon>fabids</taxon>
        <taxon>Rosales</taxon>
        <taxon>Rosaceae</taxon>
        <taxon>Amygdaloideae</taxon>
        <taxon>Maleae</taxon>
        <taxon>Malus</taxon>
    </lineage>
</organism>
<dbReference type="EMBL" id="RDQH01000329">
    <property type="protein sequence ID" value="RXI03822.1"/>
    <property type="molecule type" value="Genomic_DNA"/>
</dbReference>
<gene>
    <name evidence="2" type="ORF">DVH24_038096</name>
</gene>
<dbReference type="Proteomes" id="UP000290289">
    <property type="component" value="Chromosome 3"/>
</dbReference>
<evidence type="ECO:0000313" key="3">
    <source>
        <dbReference type="Proteomes" id="UP000290289"/>
    </source>
</evidence>
<dbReference type="AlphaFoldDB" id="A0A498KE64"/>